<proteinExistence type="predicted"/>
<dbReference type="RefSeq" id="WP_290246703.1">
    <property type="nucleotide sequence ID" value="NZ_JAUFQT010000001.1"/>
</dbReference>
<protein>
    <submittedName>
        <fullName evidence="2">Type I restriction enzyme HsdR N-terminal domain-containing protein</fullName>
    </submittedName>
</protein>
<gene>
    <name evidence="2" type="ORF">ACFFUR_01395</name>
</gene>
<dbReference type="Proteomes" id="UP001589654">
    <property type="component" value="Unassembled WGS sequence"/>
</dbReference>
<sequence length="155" mass="18394">MVDEKYSFLKNPLNLPAGNFKLEEEKGRLNVFDPLRKKFLVLTPEEWVRQHLIHYLVTWKNYPKSLFSLERGLKYNRVNKRFDILVLNRRGDPFLLIECKAPEVKLTQKTVEQVCVYNKSIGAEYIAISNGIQHICLFFDPKKEAYQQIREFPVF</sequence>
<dbReference type="Pfam" id="PF13588">
    <property type="entry name" value="HSDR_N_2"/>
    <property type="match status" value="1"/>
</dbReference>
<evidence type="ECO:0000313" key="2">
    <source>
        <dbReference type="EMBL" id="MFB9210447.1"/>
    </source>
</evidence>
<comment type="caution">
    <text evidence="2">The sequence shown here is derived from an EMBL/GenBank/DDBJ whole genome shotgun (WGS) entry which is preliminary data.</text>
</comment>
<accession>A0ABV5J0W2</accession>
<evidence type="ECO:0000259" key="1">
    <source>
        <dbReference type="Pfam" id="PF13588"/>
    </source>
</evidence>
<evidence type="ECO:0000313" key="3">
    <source>
        <dbReference type="Proteomes" id="UP001589654"/>
    </source>
</evidence>
<dbReference type="EMBL" id="JBHMEW010000008">
    <property type="protein sequence ID" value="MFB9210447.1"/>
    <property type="molecule type" value="Genomic_DNA"/>
</dbReference>
<dbReference type="InterPro" id="IPR029464">
    <property type="entry name" value="HSDR_N"/>
</dbReference>
<name>A0ABV5J0W2_9BACT</name>
<dbReference type="Gene3D" id="3.90.1570.30">
    <property type="match status" value="1"/>
</dbReference>
<feature type="domain" description="Type I restriction enzyme R protein N-terminal" evidence="1">
    <location>
        <begin position="44"/>
        <end position="153"/>
    </location>
</feature>
<organism evidence="2 3">
    <name type="scientific">Echinicola jeungdonensis</name>
    <dbReference type="NCBI Taxonomy" id="709343"/>
    <lineage>
        <taxon>Bacteria</taxon>
        <taxon>Pseudomonadati</taxon>
        <taxon>Bacteroidota</taxon>
        <taxon>Cytophagia</taxon>
        <taxon>Cytophagales</taxon>
        <taxon>Cyclobacteriaceae</taxon>
        <taxon>Echinicola</taxon>
    </lineage>
</organism>
<keyword evidence="3" id="KW-1185">Reference proteome</keyword>
<reference evidence="2 3" key="1">
    <citation type="submission" date="2024-09" db="EMBL/GenBank/DDBJ databases">
        <authorList>
            <person name="Sun Q."/>
            <person name="Mori K."/>
        </authorList>
    </citation>
    <scope>NUCLEOTIDE SEQUENCE [LARGE SCALE GENOMIC DNA]</scope>
    <source>
        <strain evidence="2 3">CECT 7682</strain>
    </source>
</reference>